<evidence type="ECO:0000313" key="3">
    <source>
        <dbReference type="Proteomes" id="UP001430919"/>
    </source>
</evidence>
<dbReference type="Proteomes" id="UP001430919">
    <property type="component" value="Unassembled WGS sequence"/>
</dbReference>
<dbReference type="PANTHER" id="PTHR32305:SF15">
    <property type="entry name" value="PROTEIN RHSA-RELATED"/>
    <property type="match status" value="1"/>
</dbReference>
<organism evidence="2 3">
    <name type="scientific">Flavobacterium pisciphilum</name>
    <dbReference type="NCBI Taxonomy" id="2893755"/>
    <lineage>
        <taxon>Bacteria</taxon>
        <taxon>Pseudomonadati</taxon>
        <taxon>Bacteroidota</taxon>
        <taxon>Flavobacteriia</taxon>
        <taxon>Flavobacteriales</taxon>
        <taxon>Flavobacteriaceae</taxon>
        <taxon>Flavobacterium</taxon>
    </lineage>
</organism>
<dbReference type="InterPro" id="IPR028208">
    <property type="entry name" value="Effector_pro_NleD-like"/>
</dbReference>
<comment type="caution">
    <text evidence="2">The sequence shown here is derived from an EMBL/GenBank/DDBJ whole genome shotgun (WGS) entry which is preliminary data.</text>
</comment>
<gene>
    <name evidence="2" type="ORF">LNQ49_03790</name>
</gene>
<dbReference type="PANTHER" id="PTHR32305">
    <property type="match status" value="1"/>
</dbReference>
<protein>
    <recommendedName>
        <fullName evidence="4">RHS repeat-associated core domain-containing protein</fullName>
    </recommendedName>
</protein>
<dbReference type="Pfam" id="PF14891">
    <property type="entry name" value="Peptidase_M91"/>
    <property type="match status" value="1"/>
</dbReference>
<evidence type="ECO:0000313" key="2">
    <source>
        <dbReference type="EMBL" id="MCC9070723.1"/>
    </source>
</evidence>
<evidence type="ECO:0000256" key="1">
    <source>
        <dbReference type="SAM" id="MobiDB-lite"/>
    </source>
</evidence>
<keyword evidence="3" id="KW-1185">Reference proteome</keyword>
<evidence type="ECO:0008006" key="4">
    <source>
        <dbReference type="Google" id="ProtNLM"/>
    </source>
</evidence>
<proteinExistence type="predicted"/>
<dbReference type="Gene3D" id="2.180.10.10">
    <property type="entry name" value="RHS repeat-associated core"/>
    <property type="match status" value="1"/>
</dbReference>
<dbReference type="InterPro" id="IPR050708">
    <property type="entry name" value="T6SS_VgrG/RHS"/>
</dbReference>
<dbReference type="InterPro" id="IPR022385">
    <property type="entry name" value="Rhs_assc_core"/>
</dbReference>
<reference evidence="2" key="1">
    <citation type="submission" date="2021-11" db="EMBL/GenBank/DDBJ databases">
        <title>Description of novel Flavobacterium species.</title>
        <authorList>
            <person name="Saticioglu I.B."/>
            <person name="Ay H."/>
            <person name="Altun S."/>
            <person name="Duman M."/>
        </authorList>
    </citation>
    <scope>NUCLEOTIDE SEQUENCE</scope>
    <source>
        <strain evidence="2">F-65</strain>
    </source>
</reference>
<feature type="region of interest" description="Disordered" evidence="1">
    <location>
        <begin position="149"/>
        <end position="172"/>
    </location>
</feature>
<feature type="compositionally biased region" description="Basic and acidic residues" evidence="1">
    <location>
        <begin position="149"/>
        <end position="158"/>
    </location>
</feature>
<dbReference type="EMBL" id="JAJJMO010000001">
    <property type="protein sequence ID" value="MCC9070723.1"/>
    <property type="molecule type" value="Genomic_DNA"/>
</dbReference>
<sequence>MELVKIVATPYKYKYNGKELQDELGLNMYDYGARFYDPALGRWMNTDPLAEQMRRHSPYNYAFDNPMRFIDPDGMKSEDIIVVGTKEYRQQVMKDLQKITNQKLVFNEGANGQGKIEFSGTPSGSKKSVGTDLVSNLINSKHDIIIQDGDNNKTHYTDSDAASGVTEGGSGSTVTYKPNEKGQGIMNADGTTGRPAQNGLAHELGHAQDGINGTNVSVDLSNSKEI</sequence>
<dbReference type="NCBIfam" id="TIGR03696">
    <property type="entry name" value="Rhs_assc_core"/>
    <property type="match status" value="1"/>
</dbReference>
<name>A0ABS8MQ06_9FLAO</name>
<accession>A0ABS8MQ06</accession>